<keyword evidence="3" id="KW-0862">Zinc</keyword>
<sequence>MVASNPVRPGQTLFLARVGPQKAPFVRVVDLPPQYKDLAALNRNQEDSIYFLRHLSQAMHGQMLAAVSPVPCSACSKQAMQLQITPQCFGNANQNFILVDPVIPLCSSKQCCDASVQLAQAISGDARAMGFQQHPGQCNRCSAQSGPSKGPLMLCGQCQNVWYCSVDCQRADWPNHKMFCRPVG</sequence>
<accession>A0A7S4CE35</accession>
<dbReference type="InterPro" id="IPR002893">
    <property type="entry name" value="Znf_MYND"/>
</dbReference>
<dbReference type="Pfam" id="PF01753">
    <property type="entry name" value="zf-MYND"/>
    <property type="match status" value="1"/>
</dbReference>
<organism evidence="6">
    <name type="scientific">Eutreptiella gymnastica</name>
    <dbReference type="NCBI Taxonomy" id="73025"/>
    <lineage>
        <taxon>Eukaryota</taxon>
        <taxon>Discoba</taxon>
        <taxon>Euglenozoa</taxon>
        <taxon>Euglenida</taxon>
        <taxon>Spirocuta</taxon>
        <taxon>Euglenophyceae</taxon>
        <taxon>Eutreptiales</taxon>
        <taxon>Eutreptiaceae</taxon>
        <taxon>Eutreptiella</taxon>
    </lineage>
</organism>
<dbReference type="AlphaFoldDB" id="A0A7S4CE35"/>
<dbReference type="SUPFAM" id="SSF144232">
    <property type="entry name" value="HIT/MYND zinc finger-like"/>
    <property type="match status" value="1"/>
</dbReference>
<evidence type="ECO:0000256" key="4">
    <source>
        <dbReference type="PROSITE-ProRule" id="PRU00134"/>
    </source>
</evidence>
<gene>
    <name evidence="6" type="ORF">EGYM00163_LOCUS4942</name>
</gene>
<evidence type="ECO:0000259" key="5">
    <source>
        <dbReference type="PROSITE" id="PS50865"/>
    </source>
</evidence>
<dbReference type="PROSITE" id="PS50865">
    <property type="entry name" value="ZF_MYND_2"/>
    <property type="match status" value="1"/>
</dbReference>
<dbReference type="GO" id="GO:0008270">
    <property type="term" value="F:zinc ion binding"/>
    <property type="evidence" value="ECO:0007669"/>
    <property type="project" value="UniProtKB-KW"/>
</dbReference>
<protein>
    <recommendedName>
        <fullName evidence="5">MYND-type domain-containing protein</fullName>
    </recommendedName>
</protein>
<keyword evidence="1" id="KW-0479">Metal-binding</keyword>
<evidence type="ECO:0000256" key="1">
    <source>
        <dbReference type="ARBA" id="ARBA00022723"/>
    </source>
</evidence>
<dbReference type="Gene3D" id="6.10.140.2220">
    <property type="match status" value="1"/>
</dbReference>
<evidence type="ECO:0000256" key="3">
    <source>
        <dbReference type="ARBA" id="ARBA00022833"/>
    </source>
</evidence>
<keyword evidence="2 4" id="KW-0863">Zinc-finger</keyword>
<name>A0A7S4CE35_9EUGL</name>
<evidence type="ECO:0000256" key="2">
    <source>
        <dbReference type="ARBA" id="ARBA00022771"/>
    </source>
</evidence>
<proteinExistence type="predicted"/>
<feature type="domain" description="MYND-type" evidence="5">
    <location>
        <begin position="138"/>
        <end position="180"/>
    </location>
</feature>
<reference evidence="6" key="1">
    <citation type="submission" date="2021-01" db="EMBL/GenBank/DDBJ databases">
        <authorList>
            <person name="Corre E."/>
            <person name="Pelletier E."/>
            <person name="Niang G."/>
            <person name="Scheremetjew M."/>
            <person name="Finn R."/>
            <person name="Kale V."/>
            <person name="Holt S."/>
            <person name="Cochrane G."/>
            <person name="Meng A."/>
            <person name="Brown T."/>
            <person name="Cohen L."/>
        </authorList>
    </citation>
    <scope>NUCLEOTIDE SEQUENCE</scope>
    <source>
        <strain evidence="6">CCMP1594</strain>
    </source>
</reference>
<evidence type="ECO:0000313" key="6">
    <source>
        <dbReference type="EMBL" id="CAE0793825.1"/>
    </source>
</evidence>
<dbReference type="EMBL" id="HBJA01015540">
    <property type="protein sequence ID" value="CAE0793825.1"/>
    <property type="molecule type" value="Transcribed_RNA"/>
</dbReference>